<dbReference type="Pfam" id="PF13557">
    <property type="entry name" value="Phenol_MetA_deg"/>
    <property type="match status" value="1"/>
</dbReference>
<accession>L8JHR8</accession>
<sequence length="396" mass="43911">MIISCPRVCYALSEGITVPVKILLTMKNLYSYILLAFLLTLGLDASGQGCVAIRSFSGCAAGTAGSPILKPGDAMLSGNFRYFHSFRHFRGREEETHRIEEGTEVINDSYFMDLSFTYAFANRFYASLTVPFVYHERSSMYEHGGNSLGQRHKTYAKGLGDMRIAAGYWLFAEEKRPGTNMALALGLKLPTGEPGAEGKFYNAGPDGETVTRPVDQSIQPGDGGLGITVEMQGFHQLNERLILNGNFYYLINPREHNGVRRRDGADPYASPDQYAIRLGATYTSLFPGFDVYLGGRMECVPVNDLIGGSNAYRRPGYAISIEPGVSYVINNLLLNVSVPIAVERNRTQSYLDKQRERLTGQPRHGDAAFADYLINVGIAYRLNKKDKKMDVFNADH</sequence>
<evidence type="ECO:0008006" key="3">
    <source>
        <dbReference type="Google" id="ProtNLM"/>
    </source>
</evidence>
<evidence type="ECO:0000313" key="1">
    <source>
        <dbReference type="EMBL" id="ELR68360.1"/>
    </source>
</evidence>
<dbReference type="AlphaFoldDB" id="L8JHR8"/>
<dbReference type="PATRIC" id="fig|1237149.3.peg.5575"/>
<dbReference type="STRING" id="1237149.C900_00459"/>
<evidence type="ECO:0000313" key="2">
    <source>
        <dbReference type="Proteomes" id="UP000011135"/>
    </source>
</evidence>
<dbReference type="EMBL" id="AMZN01000117">
    <property type="protein sequence ID" value="ELR68360.1"/>
    <property type="molecule type" value="Genomic_DNA"/>
</dbReference>
<reference evidence="1 2" key="1">
    <citation type="submission" date="2012-12" db="EMBL/GenBank/DDBJ databases">
        <title>Genome assembly of Fulvivirga imtechensis AK7.</title>
        <authorList>
            <person name="Nupur N."/>
            <person name="Khatri I."/>
            <person name="Kumar R."/>
            <person name="Subramanian S."/>
            <person name="Pinnaka A."/>
        </authorList>
    </citation>
    <scope>NUCLEOTIDE SEQUENCE [LARGE SCALE GENOMIC DNA]</scope>
    <source>
        <strain evidence="1 2">AK7</strain>
    </source>
</reference>
<proteinExistence type="predicted"/>
<dbReference type="Proteomes" id="UP000011135">
    <property type="component" value="Unassembled WGS sequence"/>
</dbReference>
<name>L8JHR8_9BACT</name>
<dbReference type="InterPro" id="IPR025737">
    <property type="entry name" value="FApF"/>
</dbReference>
<gene>
    <name evidence="1" type="ORF">C900_00459</name>
</gene>
<dbReference type="eggNOG" id="ENOG502Z7RK">
    <property type="taxonomic scope" value="Bacteria"/>
</dbReference>
<protein>
    <recommendedName>
        <fullName evidence="3">Protein involved in meta-pathway of phenol degradation</fullName>
    </recommendedName>
</protein>
<organism evidence="1 2">
    <name type="scientific">Fulvivirga imtechensis AK7</name>
    <dbReference type="NCBI Taxonomy" id="1237149"/>
    <lineage>
        <taxon>Bacteria</taxon>
        <taxon>Pseudomonadati</taxon>
        <taxon>Bacteroidota</taxon>
        <taxon>Cytophagia</taxon>
        <taxon>Cytophagales</taxon>
        <taxon>Fulvivirgaceae</taxon>
        <taxon>Fulvivirga</taxon>
    </lineage>
</organism>
<comment type="caution">
    <text evidence="1">The sequence shown here is derived from an EMBL/GenBank/DDBJ whole genome shotgun (WGS) entry which is preliminary data.</text>
</comment>
<keyword evidence="2" id="KW-1185">Reference proteome</keyword>